<evidence type="ECO:0000313" key="1">
    <source>
        <dbReference type="EMBL" id="CDR30205.1"/>
    </source>
</evidence>
<dbReference type="HOGENOM" id="CLU_1891577_0_0_14"/>
<accession>A0A061A8K5</accession>
<reference evidence="2" key="1">
    <citation type="submission" date="2014-05" db="EMBL/GenBank/DDBJ databases">
        <authorList>
            <person name="Kube M."/>
        </authorList>
    </citation>
    <scope>NUCLEOTIDE SEQUENCE [LARGE SCALE GENOMIC DNA]</scope>
</reference>
<dbReference type="AlphaFoldDB" id="A0A061A8K5"/>
<dbReference type="Proteomes" id="UP000032434">
    <property type="component" value="Chromosome 1"/>
</dbReference>
<evidence type="ECO:0000313" key="2">
    <source>
        <dbReference type="Proteomes" id="UP000032434"/>
    </source>
</evidence>
<keyword evidence="2" id="KW-1185">Reference proteome</keyword>
<proteinExistence type="predicted"/>
<dbReference type="RefSeq" id="WP_045748791.1">
    <property type="nucleotide sequence ID" value="NZ_UFRU01000001.1"/>
</dbReference>
<dbReference type="STRING" id="35623.Aocu_01320"/>
<dbReference type="PATRIC" id="fig|35623.3.peg.132"/>
<name>A0A061A8K5_9MOLU</name>
<gene>
    <name evidence="1" type="ORF">Aocu_01320</name>
</gene>
<dbReference type="KEGG" id="aoc:Aocu_01320"/>
<sequence>MKVKKYKYASELYNDLLDNPNSAMLKSFRHLEIYSLVINRIPTKQDKLDLEILVSTFKSIPKASLNYLILLLGLSPRAKRDISFLISQIQGSILTAITLNVPLKPEAFHRAFKEIGKHVDQDVVNKMLYDISQE</sequence>
<protein>
    <submittedName>
        <fullName evidence="1">Uncharacterized protein</fullName>
    </submittedName>
</protein>
<organism evidence="1 2">
    <name type="scientific">Acholeplasma oculi</name>
    <dbReference type="NCBI Taxonomy" id="35623"/>
    <lineage>
        <taxon>Bacteria</taxon>
        <taxon>Bacillati</taxon>
        <taxon>Mycoplasmatota</taxon>
        <taxon>Mollicutes</taxon>
        <taxon>Acholeplasmatales</taxon>
        <taxon>Acholeplasmataceae</taxon>
        <taxon>Acholeplasma</taxon>
    </lineage>
</organism>
<dbReference type="EMBL" id="LK028559">
    <property type="protein sequence ID" value="CDR30205.1"/>
    <property type="molecule type" value="Genomic_DNA"/>
</dbReference>
<dbReference type="InParanoid" id="A0A061A8K5"/>